<keyword evidence="2" id="KW-0472">Membrane</keyword>
<dbReference type="Proteomes" id="UP000494206">
    <property type="component" value="Unassembled WGS sequence"/>
</dbReference>
<protein>
    <submittedName>
        <fullName evidence="3">Uncharacterized protein</fullName>
    </submittedName>
</protein>
<proteinExistence type="predicted"/>
<gene>
    <name evidence="3" type="ORF">CBOVIS_LOCUS4905</name>
</gene>
<evidence type="ECO:0000313" key="4">
    <source>
        <dbReference type="Proteomes" id="UP000494206"/>
    </source>
</evidence>
<reference evidence="3 4" key="1">
    <citation type="submission" date="2020-04" db="EMBL/GenBank/DDBJ databases">
        <authorList>
            <person name="Laetsch R D."/>
            <person name="Stevens L."/>
            <person name="Kumar S."/>
            <person name="Blaxter L. M."/>
        </authorList>
    </citation>
    <scope>NUCLEOTIDE SEQUENCE [LARGE SCALE GENOMIC DNA]</scope>
</reference>
<evidence type="ECO:0000256" key="2">
    <source>
        <dbReference type="SAM" id="Phobius"/>
    </source>
</evidence>
<name>A0A8S1EM04_9PELO</name>
<organism evidence="3 4">
    <name type="scientific">Caenorhabditis bovis</name>
    <dbReference type="NCBI Taxonomy" id="2654633"/>
    <lineage>
        <taxon>Eukaryota</taxon>
        <taxon>Metazoa</taxon>
        <taxon>Ecdysozoa</taxon>
        <taxon>Nematoda</taxon>
        <taxon>Chromadorea</taxon>
        <taxon>Rhabditida</taxon>
        <taxon>Rhabditina</taxon>
        <taxon>Rhabditomorpha</taxon>
        <taxon>Rhabditoidea</taxon>
        <taxon>Rhabditidae</taxon>
        <taxon>Peloderinae</taxon>
        <taxon>Caenorhabditis</taxon>
    </lineage>
</organism>
<keyword evidence="2" id="KW-1133">Transmembrane helix</keyword>
<keyword evidence="4" id="KW-1185">Reference proteome</keyword>
<evidence type="ECO:0000313" key="3">
    <source>
        <dbReference type="EMBL" id="CAB3402267.1"/>
    </source>
</evidence>
<feature type="region of interest" description="Disordered" evidence="1">
    <location>
        <begin position="114"/>
        <end position="161"/>
    </location>
</feature>
<sequence length="161" mass="18124">MNERSSKVALIENRIILVKALFFSYNLGSLRLPPLLRLEQRRLWLASLAPRKMASVVVVASGAALAVTVPFIALKELLEKRTMSNMKKHLGRKSVCRVNFGNIEDSYAAEYVKSQKNQKQADAYSTDDEDRASTTSAPPQYEDLFNPPPPSYESKDLSKFE</sequence>
<dbReference type="OrthoDB" id="5852429at2759"/>
<feature type="transmembrane region" description="Helical" evidence="2">
    <location>
        <begin position="53"/>
        <end position="74"/>
    </location>
</feature>
<comment type="caution">
    <text evidence="3">The sequence shown here is derived from an EMBL/GenBank/DDBJ whole genome shotgun (WGS) entry which is preliminary data.</text>
</comment>
<evidence type="ECO:0000256" key="1">
    <source>
        <dbReference type="SAM" id="MobiDB-lite"/>
    </source>
</evidence>
<keyword evidence="2" id="KW-0812">Transmembrane</keyword>
<accession>A0A8S1EM04</accession>
<dbReference type="EMBL" id="CADEPM010000003">
    <property type="protein sequence ID" value="CAB3402267.1"/>
    <property type="molecule type" value="Genomic_DNA"/>
</dbReference>
<dbReference type="AlphaFoldDB" id="A0A8S1EM04"/>